<dbReference type="InterPro" id="IPR036388">
    <property type="entry name" value="WH-like_DNA-bd_sf"/>
</dbReference>
<dbReference type="PROSITE" id="PS50995">
    <property type="entry name" value="HTH_MARR_2"/>
    <property type="match status" value="1"/>
</dbReference>
<dbReference type="InterPro" id="IPR036390">
    <property type="entry name" value="WH_DNA-bd_sf"/>
</dbReference>
<dbReference type="Gene3D" id="1.10.10.10">
    <property type="entry name" value="Winged helix-like DNA-binding domain superfamily/Winged helix DNA-binding domain"/>
    <property type="match status" value="1"/>
</dbReference>
<gene>
    <name evidence="2" type="ORF">DFR67_10979</name>
</gene>
<dbReference type="GO" id="GO:0006950">
    <property type="term" value="P:response to stress"/>
    <property type="evidence" value="ECO:0007669"/>
    <property type="project" value="TreeGrafter"/>
</dbReference>
<organism evidence="2 3">
    <name type="scientific">Williamsia limnetica</name>
    <dbReference type="NCBI Taxonomy" id="882452"/>
    <lineage>
        <taxon>Bacteria</taxon>
        <taxon>Bacillati</taxon>
        <taxon>Actinomycetota</taxon>
        <taxon>Actinomycetes</taxon>
        <taxon>Mycobacteriales</taxon>
        <taxon>Nocardiaceae</taxon>
        <taxon>Williamsia</taxon>
    </lineage>
</organism>
<accession>A0A318RG68</accession>
<sequence>MSERRDEVWQLMASLVHGNRDTWRRAVIDRSGLPFSRFRVLSRLVDGPLSVKALAAAATLDAPATTVAVNDLAERGLVDRKVDPANRRTKIVSLTGSGRELLESVRSIGDPAPSAFEALSDAELSTLGGLLKKLHQVSPVRAADEASRTRR</sequence>
<protein>
    <submittedName>
        <fullName evidence="2">MarR family transcriptional regulator</fullName>
    </submittedName>
</protein>
<dbReference type="InterPro" id="IPR000835">
    <property type="entry name" value="HTH_MarR-typ"/>
</dbReference>
<dbReference type="AlphaFoldDB" id="A0A318RG68"/>
<dbReference type="Proteomes" id="UP000247591">
    <property type="component" value="Unassembled WGS sequence"/>
</dbReference>
<evidence type="ECO:0000313" key="2">
    <source>
        <dbReference type="EMBL" id="PYE15851.1"/>
    </source>
</evidence>
<reference evidence="2 3" key="1">
    <citation type="submission" date="2018-06" db="EMBL/GenBank/DDBJ databases">
        <title>Genomic Encyclopedia of Type Strains, Phase IV (KMG-IV): sequencing the most valuable type-strain genomes for metagenomic binning, comparative biology and taxonomic classification.</title>
        <authorList>
            <person name="Goeker M."/>
        </authorList>
    </citation>
    <scope>NUCLEOTIDE SEQUENCE [LARGE SCALE GENOMIC DNA]</scope>
    <source>
        <strain evidence="2 3">DSM 45521</strain>
    </source>
</reference>
<dbReference type="EMBL" id="QJSP01000009">
    <property type="protein sequence ID" value="PYE15851.1"/>
    <property type="molecule type" value="Genomic_DNA"/>
</dbReference>
<proteinExistence type="predicted"/>
<dbReference type="PRINTS" id="PR00598">
    <property type="entry name" value="HTHMARR"/>
</dbReference>
<dbReference type="RefSeq" id="WP_110470674.1">
    <property type="nucleotide sequence ID" value="NZ_QJSP01000009.1"/>
</dbReference>
<name>A0A318RG68_WILLI</name>
<comment type="caution">
    <text evidence="2">The sequence shown here is derived from an EMBL/GenBank/DDBJ whole genome shotgun (WGS) entry which is preliminary data.</text>
</comment>
<keyword evidence="3" id="KW-1185">Reference proteome</keyword>
<evidence type="ECO:0000259" key="1">
    <source>
        <dbReference type="PROSITE" id="PS50995"/>
    </source>
</evidence>
<dbReference type="OrthoDB" id="8635520at2"/>
<dbReference type="InterPro" id="IPR039422">
    <property type="entry name" value="MarR/SlyA-like"/>
</dbReference>
<dbReference type="GO" id="GO:0003700">
    <property type="term" value="F:DNA-binding transcription factor activity"/>
    <property type="evidence" value="ECO:0007669"/>
    <property type="project" value="InterPro"/>
</dbReference>
<dbReference type="PANTHER" id="PTHR33164:SF99">
    <property type="entry name" value="MARR FAMILY REGULATORY PROTEIN"/>
    <property type="match status" value="1"/>
</dbReference>
<evidence type="ECO:0000313" key="3">
    <source>
        <dbReference type="Proteomes" id="UP000247591"/>
    </source>
</evidence>
<dbReference type="PANTHER" id="PTHR33164">
    <property type="entry name" value="TRANSCRIPTIONAL REGULATOR, MARR FAMILY"/>
    <property type="match status" value="1"/>
</dbReference>
<feature type="domain" description="HTH marR-type" evidence="1">
    <location>
        <begin position="5"/>
        <end position="136"/>
    </location>
</feature>
<dbReference type="SMART" id="SM00347">
    <property type="entry name" value="HTH_MARR"/>
    <property type="match status" value="1"/>
</dbReference>
<dbReference type="SUPFAM" id="SSF46785">
    <property type="entry name" value="Winged helix' DNA-binding domain"/>
    <property type="match status" value="1"/>
</dbReference>
<dbReference type="Pfam" id="PF12802">
    <property type="entry name" value="MarR_2"/>
    <property type="match status" value="1"/>
</dbReference>